<organism evidence="8 9">
    <name type="scientific">Pontimonas salivibrio</name>
    <dbReference type="NCBI Taxonomy" id="1159327"/>
    <lineage>
        <taxon>Bacteria</taxon>
        <taxon>Bacillati</taxon>
        <taxon>Actinomycetota</taxon>
        <taxon>Actinomycetes</taxon>
        <taxon>Micrococcales</taxon>
        <taxon>Microbacteriaceae</taxon>
        <taxon>Pontimonas</taxon>
    </lineage>
</organism>
<comment type="subunit">
    <text evidence="5">Homodimer.</text>
</comment>
<dbReference type="EC" id="2.4.2.18" evidence="5"/>
<keyword evidence="5" id="KW-0028">Amino-acid biosynthesis</keyword>
<feature type="binding site" evidence="5">
    <location>
        <position position="85"/>
    </location>
    <ligand>
        <name>anthranilate</name>
        <dbReference type="ChEBI" id="CHEBI:16567"/>
        <label>1</label>
    </ligand>
</feature>
<gene>
    <name evidence="5" type="primary">trpD</name>
    <name evidence="8" type="ORF">C3B54_111007</name>
</gene>
<evidence type="ECO:0000313" key="8">
    <source>
        <dbReference type="EMBL" id="AVG23975.1"/>
    </source>
</evidence>
<dbReference type="InterPro" id="IPR035902">
    <property type="entry name" value="Nuc_phospho_transferase"/>
</dbReference>
<comment type="cofactor">
    <cofactor evidence="5">
        <name>Mg(2+)</name>
        <dbReference type="ChEBI" id="CHEBI:18420"/>
    </cofactor>
    <text evidence="5">Binds 2 magnesium ions per monomer.</text>
</comment>
<dbReference type="KEGG" id="psai:C3B54_111007"/>
<dbReference type="UniPathway" id="UPA00035">
    <property type="reaction ID" value="UER00041"/>
</dbReference>
<feature type="binding site" evidence="5">
    <location>
        <begin position="96"/>
        <end position="99"/>
    </location>
    <ligand>
        <name>5-phospho-alpha-D-ribose 1-diphosphate</name>
        <dbReference type="ChEBI" id="CHEBI:58017"/>
    </ligand>
</feature>
<evidence type="ECO:0000259" key="7">
    <source>
        <dbReference type="Pfam" id="PF02885"/>
    </source>
</evidence>
<comment type="pathway">
    <text evidence="5">Amino-acid biosynthesis; L-tryptophan biosynthesis; L-tryptophan from chorismate: step 2/5.</text>
</comment>
<proteinExistence type="inferred from homology"/>
<dbReference type="Pfam" id="PF00591">
    <property type="entry name" value="Glycos_transf_3"/>
    <property type="match status" value="1"/>
</dbReference>
<dbReference type="NCBIfam" id="TIGR01245">
    <property type="entry name" value="trpD"/>
    <property type="match status" value="1"/>
</dbReference>
<dbReference type="InterPro" id="IPR005940">
    <property type="entry name" value="Anthranilate_Pribosyl_Tfrase"/>
</dbReference>
<dbReference type="Gene3D" id="3.40.1030.10">
    <property type="entry name" value="Nucleoside phosphorylase/phosphoribosyltransferase catalytic domain"/>
    <property type="match status" value="1"/>
</dbReference>
<dbReference type="GO" id="GO:0004048">
    <property type="term" value="F:anthranilate phosphoribosyltransferase activity"/>
    <property type="evidence" value="ECO:0007669"/>
    <property type="project" value="UniProtKB-UniRule"/>
</dbReference>
<dbReference type="OrthoDB" id="9806430at2"/>
<sequence>MSNASRTWPELLQHILANGDLSVSEASEAMGQVMAGDVSDAQLAAFLVALRAKGETVDEVVGFRSAILDNAVPLDVPAMVLDIVGTGGDPYGAVINVSSIASIVAAAAGAPVVKHGNRAASSASGASDVLAQLGVNLDLTPDDVARVFHEVGLTFVFAAKFHPGFRHAANARKEIGIPTVFNILGPLCNPARPEASAVGVANLERVPQMAGVFRTRGATALLYRGDDGIDKMTTTGHTRVWEVTRGQVIEHVIDLEELGLPKARIEDLLGESPQHNATLARSVLAGDASPARDIVVLNAAAGLTSFALAQNPAEQDRPLRERLVENITLAQATIDQGSAQAKFDAWVEATHASAA</sequence>
<evidence type="ECO:0000256" key="1">
    <source>
        <dbReference type="ARBA" id="ARBA00022676"/>
    </source>
</evidence>
<dbReference type="AlphaFoldDB" id="A0A2L2BQM5"/>
<feature type="binding site" evidence="5">
    <location>
        <position position="117"/>
    </location>
    <ligand>
        <name>anthranilate</name>
        <dbReference type="ChEBI" id="CHEBI:16567"/>
        <label>1</label>
    </ligand>
</feature>
<feature type="binding site" evidence="5">
    <location>
        <position position="126"/>
    </location>
    <ligand>
        <name>5-phospho-alpha-D-ribose 1-diphosphate</name>
        <dbReference type="ChEBI" id="CHEBI:58017"/>
    </ligand>
</feature>
<dbReference type="EMBL" id="CP026923">
    <property type="protein sequence ID" value="AVG23975.1"/>
    <property type="molecule type" value="Genomic_DNA"/>
</dbReference>
<comment type="similarity">
    <text evidence="5">Belongs to the anthranilate phosphoribosyltransferase family.</text>
</comment>
<evidence type="ECO:0000256" key="2">
    <source>
        <dbReference type="ARBA" id="ARBA00022679"/>
    </source>
</evidence>
<protein>
    <recommendedName>
        <fullName evidence="5">Anthranilate phosphoribosyltransferase</fullName>
        <ecNumber evidence="5">2.4.2.18</ecNumber>
    </recommendedName>
</protein>
<keyword evidence="1 5" id="KW-0328">Glycosyltransferase</keyword>
<accession>A0A2L2BQM5</accession>
<dbReference type="PANTHER" id="PTHR43285">
    <property type="entry name" value="ANTHRANILATE PHOSPHORIBOSYLTRANSFERASE"/>
    <property type="match status" value="1"/>
</dbReference>
<keyword evidence="3 5" id="KW-0822">Tryptophan biosynthesis</keyword>
<keyword evidence="5" id="KW-0460">Magnesium</keyword>
<feature type="binding site" evidence="5">
    <location>
        <position position="85"/>
    </location>
    <ligand>
        <name>5-phospho-alpha-D-ribose 1-diphosphate</name>
        <dbReference type="ChEBI" id="CHEBI:58017"/>
    </ligand>
</feature>
<dbReference type="GO" id="GO:0000162">
    <property type="term" value="P:L-tryptophan biosynthetic process"/>
    <property type="evidence" value="ECO:0007669"/>
    <property type="project" value="UniProtKB-UniRule"/>
</dbReference>
<comment type="function">
    <text evidence="5">Catalyzes the transfer of the phosphoribosyl group of 5-phosphorylribose-1-pyrophosphate (PRPP) to anthranilate to yield N-(5'-phosphoribosyl)-anthranilate (PRA).</text>
</comment>
<keyword evidence="4 5" id="KW-0057">Aromatic amino acid biosynthesis</keyword>
<comment type="caution">
    <text evidence="5">Lacks conserved residue(s) required for the propagation of feature annotation.</text>
</comment>
<dbReference type="InterPro" id="IPR036320">
    <property type="entry name" value="Glycosyl_Trfase_fam3_N_dom_sf"/>
</dbReference>
<dbReference type="SUPFAM" id="SSF52418">
    <property type="entry name" value="Nucleoside phosphorylase/phosphoribosyltransferase catalytic domain"/>
    <property type="match status" value="1"/>
</dbReference>
<dbReference type="InterPro" id="IPR017459">
    <property type="entry name" value="Glycosyl_Trfase_fam3_N_dom"/>
</dbReference>
<dbReference type="PANTHER" id="PTHR43285:SF2">
    <property type="entry name" value="ANTHRANILATE PHOSPHORIBOSYLTRANSFERASE"/>
    <property type="match status" value="1"/>
</dbReference>
<dbReference type="GO" id="GO:0005829">
    <property type="term" value="C:cytosol"/>
    <property type="evidence" value="ECO:0007669"/>
    <property type="project" value="TreeGrafter"/>
</dbReference>
<keyword evidence="5" id="KW-0479">Metal-binding</keyword>
<dbReference type="GO" id="GO:0000287">
    <property type="term" value="F:magnesium ion binding"/>
    <property type="evidence" value="ECO:0007669"/>
    <property type="project" value="UniProtKB-UniRule"/>
</dbReference>
<reference evidence="8 9" key="1">
    <citation type="submission" date="2018-02" db="EMBL/GenBank/DDBJ databases">
        <title>Complete genome of the streamlined marine actinobacterium Pontimonas salivibrio CL-TW6 adapted to coastal planktonic lifestype.</title>
        <authorList>
            <person name="Cho B.C."/>
            <person name="Hardies S.C."/>
            <person name="Jang G.I."/>
            <person name="Hwang C.Y."/>
        </authorList>
    </citation>
    <scope>NUCLEOTIDE SEQUENCE [LARGE SCALE GENOMIC DNA]</scope>
    <source>
        <strain evidence="8 9">CL-TW6</strain>
    </source>
</reference>
<dbReference type="InterPro" id="IPR000312">
    <property type="entry name" value="Glycosyl_Trfase_fam3"/>
</dbReference>
<feature type="binding site" evidence="5">
    <location>
        <begin position="88"/>
        <end position="89"/>
    </location>
    <ligand>
        <name>5-phospho-alpha-D-ribose 1-diphosphate</name>
        <dbReference type="ChEBI" id="CHEBI:58017"/>
    </ligand>
</feature>
<dbReference type="SUPFAM" id="SSF47648">
    <property type="entry name" value="Nucleoside phosphorylase/phosphoribosyltransferase N-terminal domain"/>
    <property type="match status" value="1"/>
</dbReference>
<keyword evidence="2 5" id="KW-0808">Transferase</keyword>
<evidence type="ECO:0000313" key="9">
    <source>
        <dbReference type="Proteomes" id="UP000243077"/>
    </source>
</evidence>
<evidence type="ECO:0000256" key="4">
    <source>
        <dbReference type="ARBA" id="ARBA00023141"/>
    </source>
</evidence>
<dbReference type="HAMAP" id="MF_00211">
    <property type="entry name" value="TrpD"/>
    <property type="match status" value="1"/>
</dbReference>
<feature type="domain" description="Glycosyl transferase family 3 N-terminal" evidence="7">
    <location>
        <begin position="10"/>
        <end position="71"/>
    </location>
</feature>
<feature type="binding site" evidence="5">
    <location>
        <begin position="114"/>
        <end position="122"/>
    </location>
    <ligand>
        <name>5-phospho-alpha-D-ribose 1-diphosphate</name>
        <dbReference type="ChEBI" id="CHEBI:58017"/>
    </ligand>
</feature>
<dbReference type="Proteomes" id="UP000243077">
    <property type="component" value="Chromosome"/>
</dbReference>
<feature type="domain" description="Glycosyl transferase family 3" evidence="6">
    <location>
        <begin position="80"/>
        <end position="339"/>
    </location>
</feature>
<keyword evidence="9" id="KW-1185">Reference proteome</keyword>
<comment type="catalytic activity">
    <reaction evidence="5">
        <text>N-(5-phospho-beta-D-ribosyl)anthranilate + diphosphate = 5-phospho-alpha-D-ribose 1-diphosphate + anthranilate</text>
        <dbReference type="Rhea" id="RHEA:11768"/>
        <dbReference type="ChEBI" id="CHEBI:16567"/>
        <dbReference type="ChEBI" id="CHEBI:18277"/>
        <dbReference type="ChEBI" id="CHEBI:33019"/>
        <dbReference type="ChEBI" id="CHEBI:58017"/>
        <dbReference type="EC" id="2.4.2.18"/>
    </reaction>
</comment>
<dbReference type="RefSeq" id="WP_104913515.1">
    <property type="nucleotide sequence ID" value="NZ_CP026923.1"/>
</dbReference>
<dbReference type="Gene3D" id="1.20.970.10">
    <property type="entry name" value="Transferase, Pyrimidine Nucleoside Phosphorylase, Chain C"/>
    <property type="match status" value="1"/>
</dbReference>
<evidence type="ECO:0000259" key="6">
    <source>
        <dbReference type="Pfam" id="PF00591"/>
    </source>
</evidence>
<evidence type="ECO:0000256" key="3">
    <source>
        <dbReference type="ARBA" id="ARBA00022822"/>
    </source>
</evidence>
<feature type="binding site" evidence="5">
    <location>
        <position position="230"/>
    </location>
    <ligand>
        <name>Mg(2+)</name>
        <dbReference type="ChEBI" id="CHEBI:18420"/>
        <label>2</label>
    </ligand>
</feature>
<feature type="binding site" evidence="5">
    <location>
        <position position="172"/>
    </location>
    <ligand>
        <name>anthranilate</name>
        <dbReference type="ChEBI" id="CHEBI:16567"/>
        <label>2</label>
    </ligand>
</feature>
<evidence type="ECO:0000256" key="5">
    <source>
        <dbReference type="HAMAP-Rule" id="MF_00211"/>
    </source>
</evidence>
<dbReference type="Pfam" id="PF02885">
    <property type="entry name" value="Glycos_trans_3N"/>
    <property type="match status" value="1"/>
</dbReference>
<feature type="binding site" evidence="5">
    <location>
        <position position="98"/>
    </location>
    <ligand>
        <name>Mg(2+)</name>
        <dbReference type="ChEBI" id="CHEBI:18420"/>
        <label>1</label>
    </ligand>
</feature>
<name>A0A2L2BQM5_9MICO</name>